<comment type="caution">
    <text evidence="9">The sequence shown here is derived from an EMBL/GenBank/DDBJ whole genome shotgun (WGS) entry which is preliminary data.</text>
</comment>
<dbReference type="EMBL" id="PKMF04000071">
    <property type="protein sequence ID" value="KAK7852873.1"/>
    <property type="molecule type" value="Genomic_DNA"/>
</dbReference>
<name>A0AAW0LMH4_QUESU</name>
<comment type="function">
    <text evidence="1 7">May be involved in both secretory and endocytic intracellular trafficking in the endosomal/prevacuolar compartments.</text>
</comment>
<keyword evidence="7" id="KW-0813">Transport</keyword>
<feature type="transmembrane region" description="Helical" evidence="7">
    <location>
        <begin position="80"/>
        <end position="113"/>
    </location>
</feature>
<keyword evidence="4 7" id="KW-0812">Transmembrane</keyword>
<dbReference type="GO" id="GO:0016192">
    <property type="term" value="P:vesicle-mediated transport"/>
    <property type="evidence" value="ECO:0007669"/>
    <property type="project" value="TreeGrafter"/>
</dbReference>
<evidence type="ECO:0000256" key="5">
    <source>
        <dbReference type="ARBA" id="ARBA00022989"/>
    </source>
</evidence>
<dbReference type="PANTHER" id="PTHR19317:SF16">
    <property type="entry name" value="PRA1 FAMILY PROTEIN E"/>
    <property type="match status" value="1"/>
</dbReference>
<accession>A0AAW0LMH4</accession>
<evidence type="ECO:0000256" key="1">
    <source>
        <dbReference type="ARBA" id="ARBA00002501"/>
    </source>
</evidence>
<dbReference type="Proteomes" id="UP000237347">
    <property type="component" value="Unassembled WGS sequence"/>
</dbReference>
<dbReference type="GO" id="GO:0016020">
    <property type="term" value="C:membrane"/>
    <property type="evidence" value="ECO:0007669"/>
    <property type="project" value="UniProtKB-SubCell"/>
</dbReference>
<evidence type="ECO:0000256" key="6">
    <source>
        <dbReference type="ARBA" id="ARBA00023136"/>
    </source>
</evidence>
<dbReference type="PANTHER" id="PTHR19317">
    <property type="entry name" value="PRENYLATED RAB ACCEPTOR 1-RELATED"/>
    <property type="match status" value="1"/>
</dbReference>
<protein>
    <recommendedName>
        <fullName evidence="7">PRA1 family protein</fullName>
    </recommendedName>
</protein>
<dbReference type="InterPro" id="IPR004895">
    <property type="entry name" value="Prenylated_rab_accept_PRA1"/>
</dbReference>
<feature type="region of interest" description="Disordered" evidence="8">
    <location>
        <begin position="1"/>
        <end position="25"/>
    </location>
</feature>
<keyword evidence="10" id="KW-1185">Reference proteome</keyword>
<keyword evidence="6 7" id="KW-0472">Membrane</keyword>
<keyword evidence="5 7" id="KW-1133">Transmembrane helix</keyword>
<reference evidence="9 10" key="1">
    <citation type="journal article" date="2018" name="Sci. Data">
        <title>The draft genome sequence of cork oak.</title>
        <authorList>
            <person name="Ramos A.M."/>
            <person name="Usie A."/>
            <person name="Barbosa P."/>
            <person name="Barros P.M."/>
            <person name="Capote T."/>
            <person name="Chaves I."/>
            <person name="Simoes F."/>
            <person name="Abreu I."/>
            <person name="Carrasquinho I."/>
            <person name="Faro C."/>
            <person name="Guimaraes J.B."/>
            <person name="Mendonca D."/>
            <person name="Nobrega F."/>
            <person name="Rodrigues L."/>
            <person name="Saibo N.J.M."/>
            <person name="Varela M.C."/>
            <person name="Egas C."/>
            <person name="Matos J."/>
            <person name="Miguel C.M."/>
            <person name="Oliveira M.M."/>
            <person name="Ricardo C.P."/>
            <person name="Goncalves S."/>
        </authorList>
    </citation>
    <scope>NUCLEOTIDE SEQUENCE [LARGE SCALE GENOMIC DNA]</scope>
    <source>
        <strain evidence="10">cv. HL8</strain>
    </source>
</reference>
<gene>
    <name evidence="9" type="primary">PRA1F2_5</name>
    <name evidence="9" type="ORF">CFP56_037721</name>
</gene>
<dbReference type="AlphaFoldDB" id="A0AAW0LMH4"/>
<comment type="subcellular location">
    <subcellularLocation>
        <location evidence="2">Endomembrane system</location>
        <topology evidence="2">Multi-pass membrane protein</topology>
    </subcellularLocation>
    <subcellularLocation>
        <location evidence="7">Membrane</location>
        <topology evidence="7">Multi-pass membrane protein</topology>
    </subcellularLocation>
</comment>
<sequence length="250" mass="27708">MSLKSSAGYGATTTTTTTQPPPTSPTSLTFIARATRATQTLVATRRPWAELFTPFSSFSLPYSYSDALSRIKLNFYHFRVNYAMVALFILFLSLLWHPVSMIVFLLVFVAWFFLYFDRPSPVVVFGQPLDDRVVLGVLGVVTVVALVLTDVGLNVLVALIVGVVVVGLHAAFRGTEDLFLDEESAVEGGLLSVVGSHFSAGIIWELRCKFNAAKWDCGIFEFLYQCICQTVMKSVHNGYHLRDTLRCCTL</sequence>
<evidence type="ECO:0000313" key="10">
    <source>
        <dbReference type="Proteomes" id="UP000237347"/>
    </source>
</evidence>
<feature type="transmembrane region" description="Helical" evidence="7">
    <location>
        <begin position="133"/>
        <end position="148"/>
    </location>
</feature>
<evidence type="ECO:0000313" key="9">
    <source>
        <dbReference type="EMBL" id="KAK7852873.1"/>
    </source>
</evidence>
<dbReference type="GO" id="GO:0005794">
    <property type="term" value="C:Golgi apparatus"/>
    <property type="evidence" value="ECO:0007669"/>
    <property type="project" value="TreeGrafter"/>
</dbReference>
<evidence type="ECO:0000256" key="4">
    <source>
        <dbReference type="ARBA" id="ARBA00022692"/>
    </source>
</evidence>
<dbReference type="Pfam" id="PF03208">
    <property type="entry name" value="PRA1"/>
    <property type="match status" value="1"/>
</dbReference>
<evidence type="ECO:0000256" key="3">
    <source>
        <dbReference type="ARBA" id="ARBA00006483"/>
    </source>
</evidence>
<comment type="similarity">
    <text evidence="3 7">Belongs to the PRA1 family.</text>
</comment>
<proteinExistence type="inferred from homology"/>
<evidence type="ECO:0000256" key="2">
    <source>
        <dbReference type="ARBA" id="ARBA00004127"/>
    </source>
</evidence>
<dbReference type="GO" id="GO:0005783">
    <property type="term" value="C:endoplasmic reticulum"/>
    <property type="evidence" value="ECO:0007669"/>
    <property type="project" value="TreeGrafter"/>
</dbReference>
<evidence type="ECO:0000256" key="8">
    <source>
        <dbReference type="SAM" id="MobiDB-lite"/>
    </source>
</evidence>
<organism evidence="9 10">
    <name type="scientific">Quercus suber</name>
    <name type="common">Cork oak</name>
    <dbReference type="NCBI Taxonomy" id="58331"/>
    <lineage>
        <taxon>Eukaryota</taxon>
        <taxon>Viridiplantae</taxon>
        <taxon>Streptophyta</taxon>
        <taxon>Embryophyta</taxon>
        <taxon>Tracheophyta</taxon>
        <taxon>Spermatophyta</taxon>
        <taxon>Magnoliopsida</taxon>
        <taxon>eudicotyledons</taxon>
        <taxon>Gunneridae</taxon>
        <taxon>Pentapetalae</taxon>
        <taxon>rosids</taxon>
        <taxon>fabids</taxon>
        <taxon>Fagales</taxon>
        <taxon>Fagaceae</taxon>
        <taxon>Quercus</taxon>
    </lineage>
</organism>
<evidence type="ECO:0000256" key="7">
    <source>
        <dbReference type="RuleBase" id="RU363107"/>
    </source>
</evidence>